<dbReference type="AlphaFoldDB" id="A0A7X2N1V8"/>
<evidence type="ECO:0000313" key="13">
    <source>
        <dbReference type="Proteomes" id="UP000470082"/>
    </source>
</evidence>
<evidence type="ECO:0000256" key="7">
    <source>
        <dbReference type="ARBA" id="ARBA00023002"/>
    </source>
</evidence>
<evidence type="ECO:0000256" key="6">
    <source>
        <dbReference type="ARBA" id="ARBA00022723"/>
    </source>
</evidence>
<evidence type="ECO:0000313" key="12">
    <source>
        <dbReference type="EMBL" id="MSS00940.1"/>
    </source>
</evidence>
<dbReference type="InterPro" id="IPR051793">
    <property type="entry name" value="NADH:flavin_oxidoreductase"/>
</dbReference>
<organism evidence="12 13">
    <name type="scientific">Floccifex porci</name>
    <dbReference type="NCBI Taxonomy" id="2606629"/>
    <lineage>
        <taxon>Bacteria</taxon>
        <taxon>Bacillati</taxon>
        <taxon>Bacillota</taxon>
        <taxon>Erysipelotrichia</taxon>
        <taxon>Erysipelotrichales</taxon>
        <taxon>Erysipelotrichaceae</taxon>
        <taxon>Floccifex</taxon>
    </lineage>
</organism>
<dbReference type="Proteomes" id="UP000470082">
    <property type="component" value="Unassembled WGS sequence"/>
</dbReference>
<dbReference type="InterPro" id="IPR013785">
    <property type="entry name" value="Aldolase_TIM"/>
</dbReference>
<dbReference type="Pfam" id="PF00724">
    <property type="entry name" value="Oxidored_FMN"/>
    <property type="match status" value="1"/>
</dbReference>
<reference evidence="12 13" key="1">
    <citation type="submission" date="2019-08" db="EMBL/GenBank/DDBJ databases">
        <title>In-depth cultivation of the pig gut microbiome towards novel bacterial diversity and tailored functional studies.</title>
        <authorList>
            <person name="Wylensek D."/>
            <person name="Hitch T.C.A."/>
            <person name="Clavel T."/>
        </authorList>
    </citation>
    <scope>NUCLEOTIDE SEQUENCE [LARGE SCALE GENOMIC DNA]</scope>
    <source>
        <strain evidence="12 13">LKV-178-WT-2G</strain>
    </source>
</reference>
<comment type="similarity">
    <text evidence="3">In the N-terminal section; belongs to the NADH:flavin oxidoreductase/NADH oxidase family.</text>
</comment>
<keyword evidence="8" id="KW-0408">Iron</keyword>
<evidence type="ECO:0000256" key="3">
    <source>
        <dbReference type="ARBA" id="ARBA00011048"/>
    </source>
</evidence>
<dbReference type="SUPFAM" id="SSF51905">
    <property type="entry name" value="FAD/NAD(P)-binding domain"/>
    <property type="match status" value="1"/>
</dbReference>
<sequence length="711" mass="80281">MSQYESLFTPFSIGNCEIKNRFVLEPMEGTNIIDWLQETKFRGNEVHDYYIERAKNNIGLIIPGMIPLRSLLQAKWLPDHPEVFKDVKPLMDEIHSYGAKVFFQIGAGWGRALTANDMFQKINGNRIVKEICKPILNMDKLLISASENSNRWIDTLKHRELTKEEIQEFVQGYAIVAKYCKDAGVDGVEVHAVHEGYLMDEFTTRYTNHRLDEYGGSFENRYRFAKEVVEAIKEKCGKDYPVSIRFSVCSKTKGFQKGAVPQDHSYIEVGRDLEEGIKAAQYLEQAGYDMLNADNGTYDAWYWSHPPVYMPLNCNLNEAMEIKPYVNIPVVCAGRMQPDAADFAISEGKLDGIGIGRQFLTDPETVTKILENREEDILPCISCHNVCLPVALNPKKGVALDGESASTQGHCALNPVTFAEKKYQLKKTEQPEDIAIVGGGIGGMCAAILLKKRGHNPVIYEKNSQLGGVFIAASAPSFKEKDKQLLKWYIRQIKELNIEVHLETEIEQITNLKEEKVIICTGAKPRNLHIENSIEAIDYLKGTEVGNHVLVIGGGLTGCEIAYDLALKGKKPVILELQDDILKVKNLCMANSTCLKDLLDYYHVPVYVQSSFVSWDGKRATISTPDSDKIILCDSIITSCGYISDPLNITKDQKRKYDRYTKRMKNRFKNKLPEPAYISMENKKVYLLGDCNQVGNLKTVIWSAYDLAYKL</sequence>
<dbReference type="RefSeq" id="WP_154459407.1">
    <property type="nucleotide sequence ID" value="NZ_VUMM01000002.1"/>
</dbReference>
<keyword evidence="9" id="KW-0411">Iron-sulfur</keyword>
<dbReference type="InterPro" id="IPR036188">
    <property type="entry name" value="FAD/NAD-bd_sf"/>
</dbReference>
<dbReference type="SUPFAM" id="SSF51971">
    <property type="entry name" value="Nucleotide-binding domain"/>
    <property type="match status" value="1"/>
</dbReference>
<keyword evidence="5" id="KW-0288">FMN</keyword>
<keyword evidence="13" id="KW-1185">Reference proteome</keyword>
<dbReference type="GO" id="GO:0051536">
    <property type="term" value="F:iron-sulfur cluster binding"/>
    <property type="evidence" value="ECO:0007669"/>
    <property type="project" value="UniProtKB-KW"/>
</dbReference>
<dbReference type="Gene3D" id="3.40.50.720">
    <property type="entry name" value="NAD(P)-binding Rossmann-like Domain"/>
    <property type="match status" value="2"/>
</dbReference>
<accession>A0A7X2N1V8</accession>
<dbReference type="InterPro" id="IPR001155">
    <property type="entry name" value="OxRdtase_FMN_N"/>
</dbReference>
<dbReference type="PRINTS" id="PR00368">
    <property type="entry name" value="FADPNR"/>
</dbReference>
<name>A0A7X2N1V8_9FIRM</name>
<dbReference type="PANTHER" id="PTHR42917:SF2">
    <property type="entry name" value="2,4-DIENOYL-COA REDUCTASE [(2E)-ENOYL-COA-PRODUCING]"/>
    <property type="match status" value="1"/>
</dbReference>
<feature type="domain" description="FAD/NAD(P)-binding" evidence="11">
    <location>
        <begin position="433"/>
        <end position="692"/>
    </location>
</feature>
<evidence type="ECO:0000259" key="11">
    <source>
        <dbReference type="Pfam" id="PF07992"/>
    </source>
</evidence>
<dbReference type="GO" id="GO:0046872">
    <property type="term" value="F:metal ion binding"/>
    <property type="evidence" value="ECO:0007669"/>
    <property type="project" value="UniProtKB-KW"/>
</dbReference>
<evidence type="ECO:0000256" key="9">
    <source>
        <dbReference type="ARBA" id="ARBA00023014"/>
    </source>
</evidence>
<protein>
    <submittedName>
        <fullName evidence="12">NAD(P)-binding protein</fullName>
    </submittedName>
</protein>
<evidence type="ECO:0000256" key="2">
    <source>
        <dbReference type="ARBA" id="ARBA00001966"/>
    </source>
</evidence>
<keyword evidence="4" id="KW-0285">Flavoprotein</keyword>
<dbReference type="Gene3D" id="3.20.20.70">
    <property type="entry name" value="Aldolase class I"/>
    <property type="match status" value="1"/>
</dbReference>
<evidence type="ECO:0000259" key="10">
    <source>
        <dbReference type="Pfam" id="PF00724"/>
    </source>
</evidence>
<comment type="caution">
    <text evidence="12">The sequence shown here is derived from an EMBL/GenBank/DDBJ whole genome shotgun (WGS) entry which is preliminary data.</text>
</comment>
<evidence type="ECO:0000256" key="5">
    <source>
        <dbReference type="ARBA" id="ARBA00022643"/>
    </source>
</evidence>
<proteinExistence type="inferred from homology"/>
<gene>
    <name evidence="12" type="ORF">FYJ50_02200</name>
</gene>
<dbReference type="GO" id="GO:0010181">
    <property type="term" value="F:FMN binding"/>
    <property type="evidence" value="ECO:0007669"/>
    <property type="project" value="InterPro"/>
</dbReference>
<dbReference type="EMBL" id="VUMM01000002">
    <property type="protein sequence ID" value="MSS00940.1"/>
    <property type="molecule type" value="Genomic_DNA"/>
</dbReference>
<keyword evidence="6" id="KW-0479">Metal-binding</keyword>
<evidence type="ECO:0000256" key="8">
    <source>
        <dbReference type="ARBA" id="ARBA00023004"/>
    </source>
</evidence>
<evidence type="ECO:0000256" key="4">
    <source>
        <dbReference type="ARBA" id="ARBA00022630"/>
    </source>
</evidence>
<dbReference type="InterPro" id="IPR023753">
    <property type="entry name" value="FAD/NAD-binding_dom"/>
</dbReference>
<dbReference type="PANTHER" id="PTHR42917">
    <property type="entry name" value="2,4-DIENOYL-COA REDUCTASE"/>
    <property type="match status" value="1"/>
</dbReference>
<dbReference type="GO" id="GO:0016491">
    <property type="term" value="F:oxidoreductase activity"/>
    <property type="evidence" value="ECO:0007669"/>
    <property type="project" value="UniProtKB-KW"/>
</dbReference>
<dbReference type="SUPFAM" id="SSF51395">
    <property type="entry name" value="FMN-linked oxidoreductases"/>
    <property type="match status" value="1"/>
</dbReference>
<comment type="cofactor">
    <cofactor evidence="1">
        <name>FMN</name>
        <dbReference type="ChEBI" id="CHEBI:58210"/>
    </cofactor>
</comment>
<comment type="cofactor">
    <cofactor evidence="2">
        <name>[4Fe-4S] cluster</name>
        <dbReference type="ChEBI" id="CHEBI:49883"/>
    </cofactor>
</comment>
<feature type="domain" description="NADH:flavin oxidoreductase/NADH oxidase N-terminal" evidence="10">
    <location>
        <begin position="6"/>
        <end position="375"/>
    </location>
</feature>
<keyword evidence="7" id="KW-0560">Oxidoreductase</keyword>
<dbReference type="Pfam" id="PF07992">
    <property type="entry name" value="Pyr_redox_2"/>
    <property type="match status" value="1"/>
</dbReference>
<evidence type="ECO:0000256" key="1">
    <source>
        <dbReference type="ARBA" id="ARBA00001917"/>
    </source>
</evidence>